<evidence type="ECO:0000259" key="6">
    <source>
        <dbReference type="Pfam" id="PF04116"/>
    </source>
</evidence>
<dbReference type="GO" id="GO:0005506">
    <property type="term" value="F:iron ion binding"/>
    <property type="evidence" value="ECO:0007669"/>
    <property type="project" value="InterPro"/>
</dbReference>
<dbReference type="EMBL" id="CAJNOO010003467">
    <property type="protein sequence ID" value="CAF1338570.1"/>
    <property type="molecule type" value="Genomic_DNA"/>
</dbReference>
<evidence type="ECO:0000256" key="4">
    <source>
        <dbReference type="ARBA" id="ARBA00023136"/>
    </source>
</evidence>
<protein>
    <recommendedName>
        <fullName evidence="6">Fatty acid hydroxylase domain-containing protein</fullName>
    </recommendedName>
</protein>
<dbReference type="Proteomes" id="UP000663874">
    <property type="component" value="Unassembled WGS sequence"/>
</dbReference>
<evidence type="ECO:0000313" key="9">
    <source>
        <dbReference type="EMBL" id="CAF3818235.1"/>
    </source>
</evidence>
<feature type="transmembrane region" description="Helical" evidence="5">
    <location>
        <begin position="114"/>
        <end position="134"/>
    </location>
</feature>
<evidence type="ECO:0000256" key="5">
    <source>
        <dbReference type="SAM" id="Phobius"/>
    </source>
</evidence>
<evidence type="ECO:0000313" key="10">
    <source>
        <dbReference type="EMBL" id="CAF3827872.1"/>
    </source>
</evidence>
<dbReference type="OrthoDB" id="408954at2759"/>
<dbReference type="EMBL" id="CAJOAX010002776">
    <property type="protein sequence ID" value="CAF3818235.1"/>
    <property type="molecule type" value="Genomic_DNA"/>
</dbReference>
<accession>A0A815GGM1</accession>
<comment type="subcellular location">
    <subcellularLocation>
        <location evidence="1">Membrane</location>
    </subcellularLocation>
</comment>
<dbReference type="Pfam" id="PF04116">
    <property type="entry name" value="FA_hydroxylase"/>
    <property type="match status" value="1"/>
</dbReference>
<dbReference type="Proteomes" id="UP000663889">
    <property type="component" value="Unassembled WGS sequence"/>
</dbReference>
<dbReference type="GO" id="GO:0016491">
    <property type="term" value="F:oxidoreductase activity"/>
    <property type="evidence" value="ECO:0007669"/>
    <property type="project" value="InterPro"/>
</dbReference>
<feature type="domain" description="Fatty acid hydroxylase" evidence="6">
    <location>
        <begin position="160"/>
        <end position="286"/>
    </location>
</feature>
<dbReference type="PANTHER" id="PTHR11863">
    <property type="entry name" value="STEROL DESATURASE"/>
    <property type="match status" value="1"/>
</dbReference>
<proteinExistence type="predicted"/>
<evidence type="ECO:0000313" key="7">
    <source>
        <dbReference type="EMBL" id="CAF0890281.1"/>
    </source>
</evidence>
<reference evidence="8" key="1">
    <citation type="submission" date="2021-02" db="EMBL/GenBank/DDBJ databases">
        <authorList>
            <person name="Nowell W R."/>
        </authorList>
    </citation>
    <scope>NUCLEOTIDE SEQUENCE</scope>
</reference>
<sequence length="312" mass="36337">MKSITDFPPDRQNFKAAIEDNIGSCIIGLLSFLSLISAISWPYIKMNRILSEHLIDMTSFNDYLVVNIFVFASYTLQYMLTAGILEYTNPRGFKSDLLTIEQRQQRKRQVRKELLLSTGAMFGNTTYAVGWMYFIEPYLWTTNYFVNNKYTLLWLILNALVYGFIFDSWFYWTHRALHESQYLWDKIHTTHHAFKYPSAFCQDAVHPLEGLVQGPVGHYLTALVIPVHPIALAFFGLFTSCFAIAAHDGRLGDLNHHYAHHNKGKGRLHNFNYGLYWPLWDLICGTRYRDRPDTNDVNHSSKIKEHTKTKFT</sequence>
<dbReference type="AlphaFoldDB" id="A0A815GGM1"/>
<dbReference type="EMBL" id="CAJOBE010002521">
    <property type="protein sequence ID" value="CAF3827872.1"/>
    <property type="molecule type" value="Genomic_DNA"/>
</dbReference>
<evidence type="ECO:0000313" key="11">
    <source>
        <dbReference type="Proteomes" id="UP000663882"/>
    </source>
</evidence>
<feature type="transmembrane region" description="Helical" evidence="5">
    <location>
        <begin position="154"/>
        <end position="172"/>
    </location>
</feature>
<gene>
    <name evidence="10" type="ORF">FNK824_LOCUS16566</name>
    <name evidence="9" type="ORF">OTI717_LOCUS19248</name>
    <name evidence="8" type="ORF">RFH988_LOCUS31653</name>
    <name evidence="7" type="ORF">SEV965_LOCUS5096</name>
</gene>
<name>A0A815GGM1_9BILA</name>
<evidence type="ECO:0000256" key="2">
    <source>
        <dbReference type="ARBA" id="ARBA00022692"/>
    </source>
</evidence>
<dbReference type="Proteomes" id="UP000663823">
    <property type="component" value="Unassembled WGS sequence"/>
</dbReference>
<feature type="transmembrane region" description="Helical" evidence="5">
    <location>
        <begin position="21"/>
        <end position="44"/>
    </location>
</feature>
<evidence type="ECO:0000313" key="8">
    <source>
        <dbReference type="EMBL" id="CAF1338570.1"/>
    </source>
</evidence>
<keyword evidence="2 5" id="KW-0812">Transmembrane</keyword>
<keyword evidence="3 5" id="KW-1133">Transmembrane helix</keyword>
<comment type="caution">
    <text evidence="8">The sequence shown here is derived from an EMBL/GenBank/DDBJ whole genome shotgun (WGS) entry which is preliminary data.</text>
</comment>
<organism evidence="8 11">
    <name type="scientific">Rotaria sordida</name>
    <dbReference type="NCBI Taxonomy" id="392033"/>
    <lineage>
        <taxon>Eukaryota</taxon>
        <taxon>Metazoa</taxon>
        <taxon>Spiralia</taxon>
        <taxon>Gnathifera</taxon>
        <taxon>Rotifera</taxon>
        <taxon>Eurotatoria</taxon>
        <taxon>Bdelloidea</taxon>
        <taxon>Philodinida</taxon>
        <taxon>Philodinidae</taxon>
        <taxon>Rotaria</taxon>
    </lineage>
</organism>
<dbReference type="InterPro" id="IPR006694">
    <property type="entry name" value="Fatty_acid_hydroxylase"/>
</dbReference>
<dbReference type="EMBL" id="CAJNOU010000152">
    <property type="protein sequence ID" value="CAF0890281.1"/>
    <property type="molecule type" value="Genomic_DNA"/>
</dbReference>
<evidence type="ECO:0000256" key="1">
    <source>
        <dbReference type="ARBA" id="ARBA00004370"/>
    </source>
</evidence>
<dbReference type="GO" id="GO:0008610">
    <property type="term" value="P:lipid biosynthetic process"/>
    <property type="evidence" value="ECO:0007669"/>
    <property type="project" value="InterPro"/>
</dbReference>
<keyword evidence="4 5" id="KW-0472">Membrane</keyword>
<dbReference type="Proteomes" id="UP000663882">
    <property type="component" value="Unassembled WGS sequence"/>
</dbReference>
<evidence type="ECO:0000256" key="3">
    <source>
        <dbReference type="ARBA" id="ARBA00022989"/>
    </source>
</evidence>
<dbReference type="GO" id="GO:0016020">
    <property type="term" value="C:membrane"/>
    <property type="evidence" value="ECO:0007669"/>
    <property type="project" value="UniProtKB-SubCell"/>
</dbReference>
<feature type="transmembrane region" description="Helical" evidence="5">
    <location>
        <begin position="64"/>
        <end position="85"/>
    </location>
</feature>
<dbReference type="InterPro" id="IPR050307">
    <property type="entry name" value="Sterol_Desaturase_Related"/>
</dbReference>